<dbReference type="EMBL" id="KV417559">
    <property type="protein sequence ID" value="KZP19942.1"/>
    <property type="molecule type" value="Genomic_DNA"/>
</dbReference>
<feature type="signal peptide" evidence="6">
    <location>
        <begin position="1"/>
        <end position="21"/>
    </location>
</feature>
<keyword evidence="2 6" id="KW-0732">Signal</keyword>
<dbReference type="Pfam" id="PF04616">
    <property type="entry name" value="Glyco_hydro_43"/>
    <property type="match status" value="1"/>
</dbReference>
<dbReference type="OrthoDB" id="272289at2759"/>
<evidence type="ECO:0000256" key="3">
    <source>
        <dbReference type="ARBA" id="ARBA00022801"/>
    </source>
</evidence>
<sequence>MRSYPLFLLCIVGLLSLLCRAFENPIKTVDGSDPFMVYQDGYYYLTTTTWTNIQISRGETIQDLIEATPKIIYTDTTASRCCNIWAPEIHWKSVEGAWYIYYVAGSASTQDDQRIYALKSSATDIWASNWSFAGQIVIPNNDDWAIDPTVLITSAGEYLVYSSFVGSLQCLWIAEFITAVTEDVSADVEEGPAPLYYGGKTWLSFSASSCATSSYSLGKLELTGTSPLEASSWACDYSPIHLSVSHITQHQNSNHINSPSGDEIWLVYHYSTTSAVVCDGTRRTAVQPITFSSGEPVFGTPDALTTELAEPV</sequence>
<evidence type="ECO:0000313" key="7">
    <source>
        <dbReference type="EMBL" id="KZP19942.1"/>
    </source>
</evidence>
<gene>
    <name evidence="7" type="ORF">FIBSPDRAFT_911222</name>
</gene>
<evidence type="ECO:0000256" key="2">
    <source>
        <dbReference type="ARBA" id="ARBA00022729"/>
    </source>
</evidence>
<dbReference type="GO" id="GO:0004553">
    <property type="term" value="F:hydrolase activity, hydrolyzing O-glycosyl compounds"/>
    <property type="evidence" value="ECO:0007669"/>
    <property type="project" value="InterPro"/>
</dbReference>
<reference evidence="7 8" key="1">
    <citation type="journal article" date="2016" name="Mol. Biol. Evol.">
        <title>Comparative Genomics of Early-Diverging Mushroom-Forming Fungi Provides Insights into the Origins of Lignocellulose Decay Capabilities.</title>
        <authorList>
            <person name="Nagy L.G."/>
            <person name="Riley R."/>
            <person name="Tritt A."/>
            <person name="Adam C."/>
            <person name="Daum C."/>
            <person name="Floudas D."/>
            <person name="Sun H."/>
            <person name="Yadav J.S."/>
            <person name="Pangilinan J."/>
            <person name="Larsson K.H."/>
            <person name="Matsuura K."/>
            <person name="Barry K."/>
            <person name="Labutti K."/>
            <person name="Kuo R."/>
            <person name="Ohm R.A."/>
            <person name="Bhattacharya S.S."/>
            <person name="Shirouzu T."/>
            <person name="Yoshinaga Y."/>
            <person name="Martin F.M."/>
            <person name="Grigoriev I.V."/>
            <person name="Hibbett D.S."/>
        </authorList>
    </citation>
    <scope>NUCLEOTIDE SEQUENCE [LARGE SCALE GENOMIC DNA]</scope>
    <source>
        <strain evidence="7 8">CBS 109695</strain>
    </source>
</reference>
<dbReference type="AlphaFoldDB" id="A0A166IL63"/>
<dbReference type="PANTHER" id="PTHR43817:SF1">
    <property type="entry name" value="HYDROLASE, FAMILY 43, PUTATIVE (AFU_ORTHOLOGUE AFUA_3G01660)-RELATED"/>
    <property type="match status" value="1"/>
</dbReference>
<keyword evidence="4 5" id="KW-0326">Glycosidase</keyword>
<dbReference type="STRING" id="436010.A0A166IL63"/>
<protein>
    <submittedName>
        <fullName evidence="7">Glycoside hydrolase family 43 protein</fullName>
    </submittedName>
</protein>
<evidence type="ECO:0000256" key="4">
    <source>
        <dbReference type="ARBA" id="ARBA00023295"/>
    </source>
</evidence>
<dbReference type="Gene3D" id="2.115.10.20">
    <property type="entry name" value="Glycosyl hydrolase domain, family 43"/>
    <property type="match status" value="1"/>
</dbReference>
<dbReference type="SUPFAM" id="SSF75005">
    <property type="entry name" value="Arabinanase/levansucrase/invertase"/>
    <property type="match status" value="1"/>
</dbReference>
<keyword evidence="8" id="KW-1185">Reference proteome</keyword>
<dbReference type="Proteomes" id="UP000076532">
    <property type="component" value="Unassembled WGS sequence"/>
</dbReference>
<evidence type="ECO:0000256" key="1">
    <source>
        <dbReference type="ARBA" id="ARBA00009865"/>
    </source>
</evidence>
<name>A0A166IL63_9AGAM</name>
<dbReference type="PANTHER" id="PTHR43817">
    <property type="entry name" value="GLYCOSYL HYDROLASE"/>
    <property type="match status" value="1"/>
</dbReference>
<dbReference type="InterPro" id="IPR006710">
    <property type="entry name" value="Glyco_hydro_43"/>
</dbReference>
<keyword evidence="3 5" id="KW-0378">Hydrolase</keyword>
<feature type="chain" id="PRO_5007875347" evidence="6">
    <location>
        <begin position="22"/>
        <end position="312"/>
    </location>
</feature>
<dbReference type="GO" id="GO:0005975">
    <property type="term" value="P:carbohydrate metabolic process"/>
    <property type="evidence" value="ECO:0007669"/>
    <property type="project" value="InterPro"/>
</dbReference>
<comment type="similarity">
    <text evidence="1 5">Belongs to the glycosyl hydrolase 43 family.</text>
</comment>
<dbReference type="InterPro" id="IPR023296">
    <property type="entry name" value="Glyco_hydro_beta-prop_sf"/>
</dbReference>
<accession>A0A166IL63</accession>
<evidence type="ECO:0000256" key="6">
    <source>
        <dbReference type="SAM" id="SignalP"/>
    </source>
</evidence>
<organism evidence="7 8">
    <name type="scientific">Athelia psychrophila</name>
    <dbReference type="NCBI Taxonomy" id="1759441"/>
    <lineage>
        <taxon>Eukaryota</taxon>
        <taxon>Fungi</taxon>
        <taxon>Dikarya</taxon>
        <taxon>Basidiomycota</taxon>
        <taxon>Agaricomycotina</taxon>
        <taxon>Agaricomycetes</taxon>
        <taxon>Agaricomycetidae</taxon>
        <taxon>Atheliales</taxon>
        <taxon>Atheliaceae</taxon>
        <taxon>Athelia</taxon>
    </lineage>
</organism>
<evidence type="ECO:0000256" key="5">
    <source>
        <dbReference type="RuleBase" id="RU361187"/>
    </source>
</evidence>
<evidence type="ECO:0000313" key="8">
    <source>
        <dbReference type="Proteomes" id="UP000076532"/>
    </source>
</evidence>
<proteinExistence type="inferred from homology"/>